<dbReference type="EMBL" id="NBNE01004796">
    <property type="protein sequence ID" value="OWZ04744.1"/>
    <property type="molecule type" value="Genomic_DNA"/>
</dbReference>
<reference evidence="3" key="1">
    <citation type="submission" date="2017-03" db="EMBL/GenBank/DDBJ databases">
        <title>Phytopthora megakarya and P. palmivora, two closely related causual agents of cacao black pod achieved similar genome size and gene model numbers by different mechanisms.</title>
        <authorList>
            <person name="Ali S."/>
            <person name="Shao J."/>
            <person name="Larry D.J."/>
            <person name="Kronmiller B."/>
            <person name="Shen D."/>
            <person name="Strem M.D."/>
            <person name="Melnick R.L."/>
            <person name="Guiltinan M.J."/>
            <person name="Tyler B.M."/>
            <person name="Meinhardt L.W."/>
            <person name="Bailey B.A."/>
        </authorList>
    </citation>
    <scope>NUCLEOTIDE SEQUENCE [LARGE SCALE GENOMIC DNA]</scope>
    <source>
        <strain evidence="3">zdho120</strain>
    </source>
</reference>
<accession>A0A225VI17</accession>
<comment type="caution">
    <text evidence="2">The sequence shown here is derived from an EMBL/GenBank/DDBJ whole genome shotgun (WGS) entry which is preliminary data.</text>
</comment>
<evidence type="ECO:0000313" key="3">
    <source>
        <dbReference type="Proteomes" id="UP000198211"/>
    </source>
</evidence>
<sequence>MPISGEFHAVATNTPIWYRPTANRTPHQYPKGRSRRTPIMPDYLRAHISRDSRGREPCLQFFGGSMCIGGSSAKCSHPDRTHS</sequence>
<evidence type="ECO:0000256" key="1">
    <source>
        <dbReference type="SAM" id="MobiDB-lite"/>
    </source>
</evidence>
<protein>
    <submittedName>
        <fullName evidence="2">Uncharacterized protein</fullName>
    </submittedName>
</protein>
<name>A0A225VI17_9STRA</name>
<proteinExistence type="predicted"/>
<dbReference type="AlphaFoldDB" id="A0A225VI17"/>
<gene>
    <name evidence="2" type="ORF">PHMEG_00023306</name>
</gene>
<organism evidence="2 3">
    <name type="scientific">Phytophthora megakarya</name>
    <dbReference type="NCBI Taxonomy" id="4795"/>
    <lineage>
        <taxon>Eukaryota</taxon>
        <taxon>Sar</taxon>
        <taxon>Stramenopiles</taxon>
        <taxon>Oomycota</taxon>
        <taxon>Peronosporomycetes</taxon>
        <taxon>Peronosporales</taxon>
        <taxon>Peronosporaceae</taxon>
        <taxon>Phytophthora</taxon>
    </lineage>
</organism>
<dbReference type="Proteomes" id="UP000198211">
    <property type="component" value="Unassembled WGS sequence"/>
</dbReference>
<dbReference type="OrthoDB" id="127824at2759"/>
<evidence type="ECO:0000313" key="2">
    <source>
        <dbReference type="EMBL" id="OWZ04744.1"/>
    </source>
</evidence>
<keyword evidence="3" id="KW-1185">Reference proteome</keyword>
<feature type="region of interest" description="Disordered" evidence="1">
    <location>
        <begin position="19"/>
        <end position="40"/>
    </location>
</feature>